<feature type="transmembrane region" description="Helical" evidence="1">
    <location>
        <begin position="114"/>
        <end position="138"/>
    </location>
</feature>
<reference evidence="2 3" key="1">
    <citation type="submission" date="2018-07" db="EMBL/GenBank/DDBJ databases">
        <title>Comparative genomes isolates from brazilian mangrove.</title>
        <authorList>
            <person name="De Araujo J.E."/>
            <person name="Taketani R.G."/>
            <person name="Silva M.C.P."/>
            <person name="Lourenco M.V."/>
            <person name="Oliveira V.M."/>
            <person name="Andreote F.D."/>
        </authorList>
    </citation>
    <scope>NUCLEOTIDE SEQUENCE [LARGE SCALE GENOMIC DNA]</scope>
    <source>
        <strain evidence="2 3">HEX PRIS-MGV</strain>
    </source>
</reference>
<accession>A0A368KRV1</accession>
<evidence type="ECO:0000313" key="3">
    <source>
        <dbReference type="Proteomes" id="UP000253562"/>
    </source>
</evidence>
<evidence type="ECO:0000256" key="1">
    <source>
        <dbReference type="SAM" id="Phobius"/>
    </source>
</evidence>
<keyword evidence="1" id="KW-0812">Transmembrane</keyword>
<name>A0A368KRV1_9BACT</name>
<dbReference type="AlphaFoldDB" id="A0A368KRV1"/>
<keyword evidence="1" id="KW-0472">Membrane</keyword>
<dbReference type="RefSeq" id="WP_114369617.1">
    <property type="nucleotide sequence ID" value="NZ_QPEX01000030.1"/>
</dbReference>
<organism evidence="2 3">
    <name type="scientific">Bremerella cremea</name>
    <dbReference type="NCBI Taxonomy" id="1031537"/>
    <lineage>
        <taxon>Bacteria</taxon>
        <taxon>Pseudomonadati</taxon>
        <taxon>Planctomycetota</taxon>
        <taxon>Planctomycetia</taxon>
        <taxon>Pirellulales</taxon>
        <taxon>Pirellulaceae</taxon>
        <taxon>Bremerella</taxon>
    </lineage>
</organism>
<keyword evidence="1" id="KW-1133">Transmembrane helix</keyword>
<dbReference type="EMBL" id="QPEX01000030">
    <property type="protein sequence ID" value="RCS46348.1"/>
    <property type="molecule type" value="Genomic_DNA"/>
</dbReference>
<protein>
    <submittedName>
        <fullName evidence="2">Uncharacterized protein</fullName>
    </submittedName>
</protein>
<gene>
    <name evidence="2" type="ORF">DTL42_15380</name>
</gene>
<feature type="transmembrane region" description="Helical" evidence="1">
    <location>
        <begin position="43"/>
        <end position="64"/>
    </location>
</feature>
<proteinExistence type="predicted"/>
<dbReference type="OrthoDB" id="9972832at2"/>
<feature type="transmembrane region" description="Helical" evidence="1">
    <location>
        <begin position="12"/>
        <end position="31"/>
    </location>
</feature>
<dbReference type="Proteomes" id="UP000253562">
    <property type="component" value="Unassembled WGS sequence"/>
</dbReference>
<feature type="transmembrane region" description="Helical" evidence="1">
    <location>
        <begin position="150"/>
        <end position="170"/>
    </location>
</feature>
<feature type="transmembrane region" description="Helical" evidence="1">
    <location>
        <begin position="84"/>
        <end position="107"/>
    </location>
</feature>
<sequence length="178" mass="19043">MAELGAGVVASMKLWLLIGVLGVSAGHALLCAVRLRHTDQFPALLACTTAVVLLLTALLLSHFWSDAWRVVAKERGFYESRRPVQRVVTLMGIAVLPLLVGGAAWWLHRGRVAVTGAVVLSFLTLGGALVKVISYHPIDRIMTLKVTTGFSLFDLFLGIGILGLNICLAISGSSKQVI</sequence>
<evidence type="ECO:0000313" key="2">
    <source>
        <dbReference type="EMBL" id="RCS46348.1"/>
    </source>
</evidence>
<comment type="caution">
    <text evidence="2">The sequence shown here is derived from an EMBL/GenBank/DDBJ whole genome shotgun (WGS) entry which is preliminary data.</text>
</comment>